<sequence length="567" mass="63877">MASESFRNYLFKDDEYPLGKISRDNVYQFSRDCLEAPKIKDLFSGWADSLNTPYRGVTADGNKLEDLYQLQDQNAPTEKAATAANKALDALSPDEKLRAVHDLDSEDWRKWTNTEIILFDVALRLEELEQTKIDLIWSLVEASLSPEGYIKVRNVTKMNQFLGNLANSSVILNENSYGFMIFGVPSTKQPWGFSLSGHHLSLNVFFIEKQMTIGPIFVGSEPNIIDEGPHKGVQLFQSETSSALHLLESLSPEQLAQVREDVPYHQPDSPEWNVVDQRHRAGACRDNVVIPYQGLVATSLSVEQQDLLLSVVEAFQLLPQKPLQHYPQLVRKYLHETYITYKGSHGHNDPFYLRLQSPVVLIEIDHHTGIYVSNNSDRQKKRLLAGLGCPNQRLQGAARTGESSQPNSNQYWKKIGHAIDRICSLQRCLWFLHQSVLECQAGTAKPPRAILDLFGMKDFKDPSYYTPAKLPVETPDQAFVDQVYKQVPPPLDALPPFSPTGLDTSTPRNAWFVANMKKGTLLKNAVQDGNFDRIDPVQLFSSSFPPTYFLHGTADTAVPVELARKAH</sequence>
<comment type="caution">
    <text evidence="1">The sequence shown here is derived from an EMBL/GenBank/DDBJ whole genome shotgun (WGS) entry which is preliminary data.</text>
</comment>
<dbReference type="OrthoDB" id="4539697at2759"/>
<dbReference type="Gene3D" id="3.40.50.1820">
    <property type="entry name" value="alpha/beta hydrolase"/>
    <property type="match status" value="1"/>
</dbReference>
<dbReference type="Proteomes" id="UP000800235">
    <property type="component" value="Unassembled WGS sequence"/>
</dbReference>
<keyword evidence="2" id="KW-1185">Reference proteome</keyword>
<name>A0A9P4TVG5_9PEZI</name>
<dbReference type="AlphaFoldDB" id="A0A9P4TVG5"/>
<dbReference type="InterPro" id="IPR029058">
    <property type="entry name" value="AB_hydrolase_fold"/>
</dbReference>
<accession>A0A9P4TVG5</accession>
<protein>
    <submittedName>
        <fullName evidence="1">Uncharacterized protein</fullName>
    </submittedName>
</protein>
<dbReference type="PANTHER" id="PTHR37489:SF1">
    <property type="entry name" value="DUF3500 DOMAIN-CONTAINING PROTEIN"/>
    <property type="match status" value="1"/>
</dbReference>
<dbReference type="Pfam" id="PF12006">
    <property type="entry name" value="DUF3500"/>
    <property type="match status" value="1"/>
</dbReference>
<reference evidence="1" key="1">
    <citation type="journal article" date="2020" name="Stud. Mycol.">
        <title>101 Dothideomycetes genomes: a test case for predicting lifestyles and emergence of pathogens.</title>
        <authorList>
            <person name="Haridas S."/>
            <person name="Albert R."/>
            <person name="Binder M."/>
            <person name="Bloem J."/>
            <person name="Labutti K."/>
            <person name="Salamov A."/>
            <person name="Andreopoulos B."/>
            <person name="Baker S."/>
            <person name="Barry K."/>
            <person name="Bills G."/>
            <person name="Bluhm B."/>
            <person name="Cannon C."/>
            <person name="Castanera R."/>
            <person name="Culley D."/>
            <person name="Daum C."/>
            <person name="Ezra D."/>
            <person name="Gonzalez J."/>
            <person name="Henrissat B."/>
            <person name="Kuo A."/>
            <person name="Liang C."/>
            <person name="Lipzen A."/>
            <person name="Lutzoni F."/>
            <person name="Magnuson J."/>
            <person name="Mondo S."/>
            <person name="Nolan M."/>
            <person name="Ohm R."/>
            <person name="Pangilinan J."/>
            <person name="Park H.-J."/>
            <person name="Ramirez L."/>
            <person name="Alfaro M."/>
            <person name="Sun H."/>
            <person name="Tritt A."/>
            <person name="Yoshinaga Y."/>
            <person name="Zwiers L.-H."/>
            <person name="Turgeon B."/>
            <person name="Goodwin S."/>
            <person name="Spatafora J."/>
            <person name="Crous P."/>
            <person name="Grigoriev I."/>
        </authorList>
    </citation>
    <scope>NUCLEOTIDE SEQUENCE</scope>
    <source>
        <strain evidence="1">CBS 130266</strain>
    </source>
</reference>
<dbReference type="EMBL" id="MU007076">
    <property type="protein sequence ID" value="KAF2424240.1"/>
    <property type="molecule type" value="Genomic_DNA"/>
</dbReference>
<gene>
    <name evidence="1" type="ORF">EJ08DRAFT_700833</name>
</gene>
<proteinExistence type="predicted"/>
<dbReference type="PANTHER" id="PTHR37489">
    <property type="entry name" value="DUF3500 DOMAIN-CONTAINING PROTEIN"/>
    <property type="match status" value="1"/>
</dbReference>
<organism evidence="1 2">
    <name type="scientific">Tothia fuscella</name>
    <dbReference type="NCBI Taxonomy" id="1048955"/>
    <lineage>
        <taxon>Eukaryota</taxon>
        <taxon>Fungi</taxon>
        <taxon>Dikarya</taxon>
        <taxon>Ascomycota</taxon>
        <taxon>Pezizomycotina</taxon>
        <taxon>Dothideomycetes</taxon>
        <taxon>Pleosporomycetidae</taxon>
        <taxon>Venturiales</taxon>
        <taxon>Cylindrosympodiaceae</taxon>
        <taxon>Tothia</taxon>
    </lineage>
</organism>
<dbReference type="InterPro" id="IPR021889">
    <property type="entry name" value="DUF3500"/>
</dbReference>
<evidence type="ECO:0000313" key="1">
    <source>
        <dbReference type="EMBL" id="KAF2424240.1"/>
    </source>
</evidence>
<evidence type="ECO:0000313" key="2">
    <source>
        <dbReference type="Proteomes" id="UP000800235"/>
    </source>
</evidence>